<dbReference type="GO" id="GO:0005576">
    <property type="term" value="C:extracellular region"/>
    <property type="evidence" value="ECO:0007669"/>
    <property type="project" value="UniProtKB-SubCell"/>
</dbReference>
<dbReference type="AlphaFoldDB" id="A0A2N9EPA6"/>
<dbReference type="InterPro" id="IPR044711">
    <property type="entry name" value="EC11-15"/>
</dbReference>
<evidence type="ECO:0000256" key="1">
    <source>
        <dbReference type="ARBA" id="ARBA00004541"/>
    </source>
</evidence>
<proteinExistence type="inferred from homology"/>
<keyword evidence="3" id="KW-0964">Secreted</keyword>
<keyword evidence="4 9" id="KW-0732">Signal</keyword>
<evidence type="ECO:0000256" key="6">
    <source>
        <dbReference type="ARBA" id="ARBA00023329"/>
    </source>
</evidence>
<keyword evidence="5" id="KW-0278">Fertilization</keyword>
<comment type="subcellular location">
    <subcellularLocation>
        <location evidence="1">Cytoplasmic vesicle</location>
    </subcellularLocation>
    <subcellularLocation>
        <location evidence="2">Secreted</location>
    </subcellularLocation>
</comment>
<dbReference type="PANTHER" id="PTHR35293:SF1">
    <property type="entry name" value="EGG CELL-SECRETED PROTEIN 1.5"/>
    <property type="match status" value="1"/>
</dbReference>
<feature type="chain" id="PRO_5014945202" description="Prolamin-like domain-containing protein" evidence="9">
    <location>
        <begin position="24"/>
        <end position="141"/>
    </location>
</feature>
<evidence type="ECO:0000256" key="2">
    <source>
        <dbReference type="ARBA" id="ARBA00004613"/>
    </source>
</evidence>
<evidence type="ECO:0000256" key="3">
    <source>
        <dbReference type="ARBA" id="ARBA00022525"/>
    </source>
</evidence>
<dbReference type="Pfam" id="PF05617">
    <property type="entry name" value="Prolamin_like"/>
    <property type="match status" value="1"/>
</dbReference>
<dbReference type="GO" id="GO:2000008">
    <property type="term" value="P:regulation of protein localization to cell surface"/>
    <property type="evidence" value="ECO:0007669"/>
    <property type="project" value="UniProtKB-ARBA"/>
</dbReference>
<comment type="similarity">
    <text evidence="8">Belongs to the plant egg cell-secreted peptide family.</text>
</comment>
<reference evidence="11" key="1">
    <citation type="submission" date="2018-02" db="EMBL/GenBank/DDBJ databases">
        <authorList>
            <person name="Cohen D.B."/>
            <person name="Kent A.D."/>
        </authorList>
    </citation>
    <scope>NUCLEOTIDE SEQUENCE</scope>
</reference>
<evidence type="ECO:0000256" key="5">
    <source>
        <dbReference type="ARBA" id="ARBA00023279"/>
    </source>
</evidence>
<evidence type="ECO:0000256" key="7">
    <source>
        <dbReference type="ARBA" id="ARBA00034457"/>
    </source>
</evidence>
<evidence type="ECO:0000256" key="4">
    <source>
        <dbReference type="ARBA" id="ARBA00022729"/>
    </source>
</evidence>
<organism evidence="11">
    <name type="scientific">Fagus sylvatica</name>
    <name type="common">Beechnut</name>
    <dbReference type="NCBI Taxonomy" id="28930"/>
    <lineage>
        <taxon>Eukaryota</taxon>
        <taxon>Viridiplantae</taxon>
        <taxon>Streptophyta</taxon>
        <taxon>Embryophyta</taxon>
        <taxon>Tracheophyta</taxon>
        <taxon>Spermatophyta</taxon>
        <taxon>Magnoliopsida</taxon>
        <taxon>eudicotyledons</taxon>
        <taxon>Gunneridae</taxon>
        <taxon>Pentapetalae</taxon>
        <taxon>rosids</taxon>
        <taxon>fabids</taxon>
        <taxon>Fagales</taxon>
        <taxon>Fagaceae</taxon>
        <taxon>Fagus</taxon>
    </lineage>
</organism>
<gene>
    <name evidence="11" type="ORF">FSB_LOCUS4530</name>
</gene>
<dbReference type="PANTHER" id="PTHR35293">
    <property type="entry name" value="EGG CELL-SECRETED PROTEIN 1.5"/>
    <property type="match status" value="1"/>
</dbReference>
<dbReference type="GO" id="GO:0009567">
    <property type="term" value="P:double fertilization forming a zygote and endosperm"/>
    <property type="evidence" value="ECO:0007669"/>
    <property type="project" value="InterPro"/>
</dbReference>
<dbReference type="EMBL" id="OIVN01000226">
    <property type="protein sequence ID" value="SPC76648.1"/>
    <property type="molecule type" value="Genomic_DNA"/>
</dbReference>
<dbReference type="InterPro" id="IPR008502">
    <property type="entry name" value="Prolamin-like"/>
</dbReference>
<feature type="signal peptide" evidence="9">
    <location>
        <begin position="1"/>
        <end position="23"/>
    </location>
</feature>
<dbReference type="GO" id="GO:0080155">
    <property type="term" value="P:regulation of double fertilization forming a zygote and endosperm"/>
    <property type="evidence" value="ECO:0007669"/>
    <property type="project" value="UniProtKB-ARBA"/>
</dbReference>
<feature type="domain" description="Prolamin-like" evidence="10">
    <location>
        <begin position="45"/>
        <end position="109"/>
    </location>
</feature>
<comment type="function">
    <text evidence="7">Involved in the regulation of gamete interactions during the double fertilization and to prevent multiple-pollen tube attraction; mediates the redistribution of the gamete fusogen HAP2/GCS1 to the cell surface after secretion upon sperm arrival.</text>
</comment>
<accession>A0A2N9EPA6</accession>
<evidence type="ECO:0000313" key="11">
    <source>
        <dbReference type="EMBL" id="SPC76648.1"/>
    </source>
</evidence>
<sequence length="141" mass="15338">MAYSSKLFLTLLLAFTMAFLAMARGPLNSPSTTLATRLQLDAQANCWGSLFELQSCTTEVILFFLNGETYLGPDCCRAIRIIERECWPALLGSLGYTEQEEDILIGFCDASDEDGTTQTLPPPSPTANGGAKEIMVTKFAP</sequence>
<protein>
    <recommendedName>
        <fullName evidence="10">Prolamin-like domain-containing protein</fullName>
    </recommendedName>
</protein>
<dbReference type="GO" id="GO:0031410">
    <property type="term" value="C:cytoplasmic vesicle"/>
    <property type="evidence" value="ECO:0007669"/>
    <property type="project" value="UniProtKB-SubCell"/>
</dbReference>
<evidence type="ECO:0000259" key="10">
    <source>
        <dbReference type="Pfam" id="PF05617"/>
    </source>
</evidence>
<keyword evidence="6" id="KW-0968">Cytoplasmic vesicle</keyword>
<evidence type="ECO:0000256" key="9">
    <source>
        <dbReference type="SAM" id="SignalP"/>
    </source>
</evidence>
<evidence type="ECO:0000256" key="8">
    <source>
        <dbReference type="ARBA" id="ARBA00034484"/>
    </source>
</evidence>
<name>A0A2N9EPA6_FAGSY</name>